<dbReference type="AlphaFoldDB" id="A0A7T4N3C2"/>
<dbReference type="InterPro" id="IPR013762">
    <property type="entry name" value="Integrase-like_cat_sf"/>
</dbReference>
<keyword evidence="2" id="KW-0238">DNA-binding</keyword>
<dbReference type="GO" id="GO:0006310">
    <property type="term" value="P:DNA recombination"/>
    <property type="evidence" value="ECO:0007669"/>
    <property type="project" value="UniProtKB-KW"/>
</dbReference>
<evidence type="ECO:0000256" key="2">
    <source>
        <dbReference type="ARBA" id="ARBA00023125"/>
    </source>
</evidence>
<protein>
    <submittedName>
        <fullName evidence="6">Site-specific integrase</fullName>
    </submittedName>
</protein>
<dbReference type="GO" id="GO:0015074">
    <property type="term" value="P:DNA integration"/>
    <property type="evidence" value="ECO:0007669"/>
    <property type="project" value="UniProtKB-KW"/>
</dbReference>
<evidence type="ECO:0000313" key="6">
    <source>
        <dbReference type="EMBL" id="QQC64494.1"/>
    </source>
</evidence>
<dbReference type="CDD" id="cd00796">
    <property type="entry name" value="INT_Rci_Hp1_C"/>
    <property type="match status" value="1"/>
</dbReference>
<dbReference type="InterPro" id="IPR011010">
    <property type="entry name" value="DNA_brk_join_enz"/>
</dbReference>
<evidence type="ECO:0000259" key="5">
    <source>
        <dbReference type="PROSITE" id="PS51898"/>
    </source>
</evidence>
<dbReference type="PANTHER" id="PTHR30349:SF94">
    <property type="entry name" value="INTEGRASE_RECOMBINASE HI_1414-RELATED"/>
    <property type="match status" value="1"/>
</dbReference>
<evidence type="ECO:0000256" key="3">
    <source>
        <dbReference type="ARBA" id="ARBA00023172"/>
    </source>
</evidence>
<evidence type="ECO:0000313" key="7">
    <source>
        <dbReference type="Proteomes" id="UP000595610"/>
    </source>
</evidence>
<dbReference type="PROSITE" id="PS51898">
    <property type="entry name" value="TYR_RECOMBINASE"/>
    <property type="match status" value="1"/>
</dbReference>
<name>A0A7T4N3C2_9BURK</name>
<feature type="region of interest" description="Disordered" evidence="4">
    <location>
        <begin position="36"/>
        <end position="61"/>
    </location>
</feature>
<dbReference type="Proteomes" id="UP000595610">
    <property type="component" value="Chromosome 1"/>
</dbReference>
<dbReference type="RefSeq" id="WP_042323220.1">
    <property type="nucleotide sequence ID" value="NZ_CP066075.1"/>
</dbReference>
<accession>A0A7T4N3C2</accession>
<dbReference type="EMBL" id="CP066075">
    <property type="protein sequence ID" value="QQC64494.1"/>
    <property type="molecule type" value="Genomic_DNA"/>
</dbReference>
<dbReference type="InterPro" id="IPR002104">
    <property type="entry name" value="Integrase_catalytic"/>
</dbReference>
<dbReference type="Gene3D" id="1.10.150.130">
    <property type="match status" value="1"/>
</dbReference>
<keyword evidence="1" id="KW-0229">DNA integration</keyword>
<dbReference type="SUPFAM" id="SSF56349">
    <property type="entry name" value="DNA breaking-rejoining enzymes"/>
    <property type="match status" value="1"/>
</dbReference>
<evidence type="ECO:0000256" key="1">
    <source>
        <dbReference type="ARBA" id="ARBA00022908"/>
    </source>
</evidence>
<feature type="domain" description="Tyr recombinase" evidence="5">
    <location>
        <begin position="166"/>
        <end position="333"/>
    </location>
</feature>
<reference evidence="6 7" key="1">
    <citation type="submission" date="2020-12" db="EMBL/GenBank/DDBJ databases">
        <title>FDA dAtabase for Regulatory Grade micrObial Sequences (FDA-ARGOS): Supporting development and validation of Infectious Disease Dx tests.</title>
        <authorList>
            <person name="Nelson B."/>
            <person name="Plummer A."/>
            <person name="Tallon L."/>
            <person name="Sadzewicz L."/>
            <person name="Zhao X."/>
            <person name="Boylan J."/>
            <person name="Ott S."/>
            <person name="Bowen H."/>
            <person name="Vavikolanu K."/>
            <person name="Mehta A."/>
            <person name="Aluvathingal J."/>
            <person name="Nadendla S."/>
            <person name="Myers T."/>
            <person name="Yan Y."/>
            <person name="Sichtig H."/>
        </authorList>
    </citation>
    <scope>NUCLEOTIDE SEQUENCE [LARGE SCALE GENOMIC DNA]</scope>
    <source>
        <strain evidence="6 7">FDAARGOS_1049</strain>
    </source>
</reference>
<feature type="compositionally biased region" description="Polar residues" evidence="4">
    <location>
        <begin position="38"/>
        <end position="50"/>
    </location>
</feature>
<gene>
    <name evidence="6" type="ORF">I6I06_03155</name>
</gene>
<organism evidence="6 7">
    <name type="scientific">Paraburkholderia ginsengisoli</name>
    <dbReference type="NCBI Taxonomy" id="311231"/>
    <lineage>
        <taxon>Bacteria</taxon>
        <taxon>Pseudomonadati</taxon>
        <taxon>Pseudomonadota</taxon>
        <taxon>Betaproteobacteria</taxon>
        <taxon>Burkholderiales</taxon>
        <taxon>Burkholderiaceae</taxon>
        <taxon>Paraburkholderia</taxon>
    </lineage>
</organism>
<dbReference type="KEGG" id="pgis:I6I06_03155"/>
<dbReference type="InterPro" id="IPR010998">
    <property type="entry name" value="Integrase_recombinase_N"/>
</dbReference>
<keyword evidence="7" id="KW-1185">Reference proteome</keyword>
<evidence type="ECO:0000256" key="4">
    <source>
        <dbReference type="SAM" id="MobiDB-lite"/>
    </source>
</evidence>
<keyword evidence="3" id="KW-0233">DNA recombination</keyword>
<dbReference type="PANTHER" id="PTHR30349">
    <property type="entry name" value="PHAGE INTEGRASE-RELATED"/>
    <property type="match status" value="1"/>
</dbReference>
<sequence length="333" mass="38043">MASIVQRGYKWQVKIRVKGQPIRSKTFDTREAAEQWAAKQTSATGPNSAPSRMVREAKPKPPAPTLGDLFERYIKTPLPGRRNAEWERSICRRFLRKERKLCSIPAAKLDKPHLVEWRDRRIGEAASSTVVRELDAISAVYRLAMDEWGLGLTVNPTKGLRRPKLPLPRDVRLLAGDDERLIEKAIEFNREIAPAIILAIETAMRQGEIAKLRWEHIDIEARTALLPMTKNGTARKVPLSTRALEALTWCPPPHRGRVFKLTQSAMQYAFRQVRQQCDLGNLRFHDLRHEAASRLFEKGLNVIEVATITGHKNLKHLQRYTHLRAEDLAKKLG</sequence>
<dbReference type="Pfam" id="PF00589">
    <property type="entry name" value="Phage_integrase"/>
    <property type="match status" value="1"/>
</dbReference>
<dbReference type="GO" id="GO:0003677">
    <property type="term" value="F:DNA binding"/>
    <property type="evidence" value="ECO:0007669"/>
    <property type="project" value="UniProtKB-KW"/>
</dbReference>
<dbReference type="InterPro" id="IPR050090">
    <property type="entry name" value="Tyrosine_recombinase_XerCD"/>
</dbReference>
<proteinExistence type="predicted"/>
<dbReference type="Gene3D" id="1.10.443.10">
    <property type="entry name" value="Intergrase catalytic core"/>
    <property type="match status" value="1"/>
</dbReference>